<feature type="domain" description="Breast cancer type 2 susceptibility protein helical" evidence="4">
    <location>
        <begin position="363"/>
        <end position="430"/>
    </location>
</feature>
<dbReference type="Pfam" id="PF09169">
    <property type="entry name" value="BRCA-2_helical"/>
    <property type="match status" value="1"/>
</dbReference>
<dbReference type="InterPro" id="IPR015252">
    <property type="entry name" value="BRCA2_hlx"/>
</dbReference>
<dbReference type="InterPro" id="IPR015187">
    <property type="entry name" value="BRCA2_OB_1"/>
</dbReference>
<dbReference type="GO" id="GO:0006355">
    <property type="term" value="P:regulation of DNA-templated transcription"/>
    <property type="evidence" value="ECO:0007669"/>
    <property type="project" value="TreeGrafter"/>
</dbReference>
<dbReference type="OrthoDB" id="21095at2759"/>
<name>A0A9W4SVJ3_9GLOM</name>
<feature type="domain" description="BRCA2 OB1" evidence="2">
    <location>
        <begin position="434"/>
        <end position="559"/>
    </location>
</feature>
<dbReference type="Pfam" id="PF21318">
    <property type="entry name" value="BRCA2DBD_OB2"/>
    <property type="match status" value="1"/>
</dbReference>
<dbReference type="PANTHER" id="PTHR11289">
    <property type="entry name" value="BREAST CANCER TYPE 2 SUSCEPTIBILITY PROTEIN BRCA2"/>
    <property type="match status" value="1"/>
</dbReference>
<dbReference type="Gene3D" id="2.40.50.140">
    <property type="entry name" value="Nucleic acid-binding proteins"/>
    <property type="match status" value="4"/>
</dbReference>
<feature type="compositionally biased region" description="Polar residues" evidence="1">
    <location>
        <begin position="1"/>
        <end position="13"/>
    </location>
</feature>
<dbReference type="AlphaFoldDB" id="A0A9W4SVJ3"/>
<sequence length="958" mass="110084">MLSTFETSESSLDSNKRNYDKPDTKSSNDNLFHEHSEISSVDSDDFLKRKFGDNRFAMSSCNNNVTKNSGFSTAGSRSIIAVSEDSLIKARKSLDDNTNAMLKCNDNELKSFGFSTGNGRNLPSISETSLNKARKSFDDITFSKSIRRDNNVLKDSRFSTANGHSIEKISDVSLKRARKILDGDLRQGSILQEKLQSNIIDLCDSELTFNAVDKRMTTIILDKNKSSNSKSRLKETPLIHSRLGLKNKKAKISSKNIVHPLHPNKRRRLHPNVSRESHNSQSKISEYNSIKKLFDLKSPLKKRFRLKDFVSNYPLDFSISYIQELGISEEVINITSKNAITYRFTWPEGKSQENTRRLSVWGPDEALSCLIESGANSDLINENWVCNHYQWIVWKIASMVRSFPHEFRNWWNPKKVLDQLQYRYEREINNAHRSALKMIIEGDAAASMPMILCVSDIIKEDTSHVTPGENNVKGNICKITYILELTDMWYKIRADIDLPLQRAIIKSKLQIGCKVEICGAKIVGGPVGIPALEVSNSIRLKLSANSTKLAHWDAKLGFNRVCPYATLRSLCPDGGYIFAIDILVLRKYPITFRETMIDGTIINRNEQEEEYAKSKHDVRLNIKIQSLINEYEILHKPNTHNKSKGISKKQTIQDTSKITSGEQLYEIMQDCLELSKFWQDLSSEQSEWLQNYIQKKEQEKASHMNEWVYDNLEKLNYTRKVIPYFKVRVCDYNTSTINRREGIINVWQPDELLFNTIKEGRRYKVYSLTSANNQNYQMTSLSPIRLSSMKGSTIWKEEFMNTNNNALSFYSSRTISHLDELQRQDLNIEVDVVVYILVVGDLSIGQRFGKSVKIQSLLVTDNSGRLAQIEIKNISTYMEDILLKPKNVLILLNLQYRAYDPKYGIYILSTCDNTEIKISSREEYTRQAKGNLEQWIKNNSDLVNKCEAKAIELCRPYY</sequence>
<evidence type="ECO:0000313" key="6">
    <source>
        <dbReference type="Proteomes" id="UP001153678"/>
    </source>
</evidence>
<dbReference type="GO" id="GO:0000724">
    <property type="term" value="P:double-strand break repair via homologous recombination"/>
    <property type="evidence" value="ECO:0007669"/>
    <property type="project" value="InterPro"/>
</dbReference>
<dbReference type="InterPro" id="IPR015525">
    <property type="entry name" value="BRCA2"/>
</dbReference>
<dbReference type="InterPro" id="IPR036315">
    <property type="entry name" value="BRCA2_hlx_sf"/>
</dbReference>
<dbReference type="EMBL" id="CAMKVN010002914">
    <property type="protein sequence ID" value="CAI2183051.1"/>
    <property type="molecule type" value="Genomic_DNA"/>
</dbReference>
<dbReference type="InterPro" id="IPR012340">
    <property type="entry name" value="NA-bd_OB-fold"/>
</dbReference>
<evidence type="ECO:0000256" key="1">
    <source>
        <dbReference type="SAM" id="MobiDB-lite"/>
    </source>
</evidence>
<organism evidence="5 6">
    <name type="scientific">Funneliformis geosporum</name>
    <dbReference type="NCBI Taxonomy" id="1117311"/>
    <lineage>
        <taxon>Eukaryota</taxon>
        <taxon>Fungi</taxon>
        <taxon>Fungi incertae sedis</taxon>
        <taxon>Mucoromycota</taxon>
        <taxon>Glomeromycotina</taxon>
        <taxon>Glomeromycetes</taxon>
        <taxon>Glomerales</taxon>
        <taxon>Glomeraceae</taxon>
        <taxon>Funneliformis</taxon>
    </lineage>
</organism>
<reference evidence="5" key="1">
    <citation type="submission" date="2022-08" db="EMBL/GenBank/DDBJ databases">
        <authorList>
            <person name="Kallberg Y."/>
            <person name="Tangrot J."/>
            <person name="Rosling A."/>
        </authorList>
    </citation>
    <scope>NUCLEOTIDE SEQUENCE</scope>
    <source>
        <strain evidence="5">Wild A</strain>
    </source>
</reference>
<evidence type="ECO:0000259" key="2">
    <source>
        <dbReference type="Pfam" id="PF09103"/>
    </source>
</evidence>
<feature type="region of interest" description="Disordered" evidence="1">
    <location>
        <begin position="1"/>
        <end position="32"/>
    </location>
</feature>
<feature type="region of interest" description="Disordered" evidence="1">
    <location>
        <begin position="262"/>
        <end position="281"/>
    </location>
</feature>
<evidence type="ECO:0000259" key="4">
    <source>
        <dbReference type="Pfam" id="PF09169"/>
    </source>
</evidence>
<dbReference type="SUPFAM" id="SSF81872">
    <property type="entry name" value="BRCA2 helical domain"/>
    <property type="match status" value="1"/>
</dbReference>
<feature type="domain" description="BRCA2 OB3" evidence="3">
    <location>
        <begin position="818"/>
        <end position="953"/>
    </location>
</feature>
<dbReference type="SUPFAM" id="SSF50249">
    <property type="entry name" value="Nucleic acid-binding proteins"/>
    <property type="match status" value="3"/>
</dbReference>
<evidence type="ECO:0000259" key="3">
    <source>
        <dbReference type="Pfam" id="PF09104"/>
    </source>
</evidence>
<proteinExistence type="predicted"/>
<dbReference type="Pfam" id="PF09103">
    <property type="entry name" value="BRCA-2_OB1"/>
    <property type="match status" value="1"/>
</dbReference>
<protein>
    <submittedName>
        <fullName evidence="5">15789_t:CDS:1</fullName>
    </submittedName>
</protein>
<gene>
    <name evidence="5" type="ORF">FWILDA_LOCUS10884</name>
</gene>
<feature type="compositionally biased region" description="Basic and acidic residues" evidence="1">
    <location>
        <begin position="14"/>
        <end position="32"/>
    </location>
</feature>
<accession>A0A9W4SVJ3</accession>
<dbReference type="InterPro" id="IPR015188">
    <property type="entry name" value="BRCA2_OB_3"/>
</dbReference>
<keyword evidence="6" id="KW-1185">Reference proteome</keyword>
<dbReference type="Pfam" id="PF09104">
    <property type="entry name" value="BRCA-2_OB3"/>
    <property type="match status" value="1"/>
</dbReference>
<dbReference type="PANTHER" id="PTHR11289:SF0">
    <property type="entry name" value="BREAST CANCER TYPE 2 SUSCEPTIBILITY PROTEIN"/>
    <property type="match status" value="1"/>
</dbReference>
<evidence type="ECO:0000313" key="5">
    <source>
        <dbReference type="EMBL" id="CAI2183051.1"/>
    </source>
</evidence>
<dbReference type="SUPFAM" id="SSF81878">
    <property type="entry name" value="BRCA2 tower domain"/>
    <property type="match status" value="1"/>
</dbReference>
<comment type="caution">
    <text evidence="5">The sequence shown here is derived from an EMBL/GenBank/DDBJ whole genome shotgun (WGS) entry which is preliminary data.</text>
</comment>
<dbReference type="Proteomes" id="UP001153678">
    <property type="component" value="Unassembled WGS sequence"/>
</dbReference>